<dbReference type="GO" id="GO:0016740">
    <property type="term" value="F:transferase activity"/>
    <property type="evidence" value="ECO:0007669"/>
    <property type="project" value="UniProtKB-KW"/>
</dbReference>
<accession>A0A8I0GD51</accession>
<dbReference type="Proteomes" id="UP000627538">
    <property type="component" value="Unassembled WGS sequence"/>
</dbReference>
<evidence type="ECO:0000256" key="1">
    <source>
        <dbReference type="SAM" id="MobiDB-lite"/>
    </source>
</evidence>
<feature type="transmembrane region" description="Helical" evidence="2">
    <location>
        <begin position="494"/>
        <end position="515"/>
    </location>
</feature>
<dbReference type="RefSeq" id="WP_191072176.1">
    <property type="nucleotide sequence ID" value="NZ_JACRUO010000002.1"/>
</dbReference>
<dbReference type="AlphaFoldDB" id="A0A8I0GD51"/>
<evidence type="ECO:0000313" key="3">
    <source>
        <dbReference type="EMBL" id="MBD3690076.1"/>
    </source>
</evidence>
<feature type="transmembrane region" description="Helical" evidence="2">
    <location>
        <begin position="608"/>
        <end position="626"/>
    </location>
</feature>
<keyword evidence="2" id="KW-1133">Transmembrane helix</keyword>
<organism evidence="3 4">
    <name type="scientific">Nanchangia anserum</name>
    <dbReference type="NCBI Taxonomy" id="2692125"/>
    <lineage>
        <taxon>Bacteria</taxon>
        <taxon>Bacillati</taxon>
        <taxon>Actinomycetota</taxon>
        <taxon>Actinomycetes</taxon>
        <taxon>Actinomycetales</taxon>
        <taxon>Actinomycetaceae</taxon>
        <taxon>Nanchangia</taxon>
    </lineage>
</organism>
<feature type="transmembrane region" description="Helical" evidence="2">
    <location>
        <begin position="312"/>
        <end position="333"/>
    </location>
</feature>
<comment type="caution">
    <text evidence="3">The sequence shown here is derived from an EMBL/GenBank/DDBJ whole genome shotgun (WGS) entry which is preliminary data.</text>
</comment>
<feature type="transmembrane region" description="Helical" evidence="2">
    <location>
        <begin position="807"/>
        <end position="829"/>
    </location>
</feature>
<dbReference type="PANTHER" id="PTHR43685:SF3">
    <property type="entry name" value="SLR2126 PROTEIN"/>
    <property type="match status" value="1"/>
</dbReference>
<reference evidence="3 4" key="1">
    <citation type="submission" date="2020-08" db="EMBL/GenBank/DDBJ databases">
        <title>Winkia gen. nov., sp. nov., isolated from faeces of the Anser albifrons in China.</title>
        <authorList>
            <person name="Liu Q."/>
        </authorList>
    </citation>
    <scope>NUCLEOTIDE SEQUENCE [LARGE SCALE GENOMIC DNA]</scope>
    <source>
        <strain evidence="3 4">C62</strain>
    </source>
</reference>
<evidence type="ECO:0000256" key="2">
    <source>
        <dbReference type="SAM" id="Phobius"/>
    </source>
</evidence>
<dbReference type="InterPro" id="IPR050834">
    <property type="entry name" value="Glycosyltransf_2"/>
</dbReference>
<dbReference type="InterPro" id="IPR029044">
    <property type="entry name" value="Nucleotide-diphossugar_trans"/>
</dbReference>
<feature type="transmembrane region" description="Helical" evidence="2">
    <location>
        <begin position="521"/>
        <end position="539"/>
    </location>
</feature>
<feature type="transmembrane region" description="Helical" evidence="2">
    <location>
        <begin position="726"/>
        <end position="747"/>
    </location>
</feature>
<feature type="transmembrane region" description="Helical" evidence="2">
    <location>
        <begin position="432"/>
        <end position="450"/>
    </location>
</feature>
<proteinExistence type="predicted"/>
<dbReference type="Pfam" id="PF13641">
    <property type="entry name" value="Glyco_tranf_2_3"/>
    <property type="match status" value="1"/>
</dbReference>
<keyword evidence="2" id="KW-0472">Membrane</keyword>
<feature type="transmembrane region" description="Helical" evidence="2">
    <location>
        <begin position="784"/>
        <end position="800"/>
    </location>
</feature>
<feature type="region of interest" description="Disordered" evidence="1">
    <location>
        <begin position="249"/>
        <end position="273"/>
    </location>
</feature>
<evidence type="ECO:0000313" key="4">
    <source>
        <dbReference type="Proteomes" id="UP000627538"/>
    </source>
</evidence>
<feature type="transmembrane region" description="Helical" evidence="2">
    <location>
        <begin position="569"/>
        <end position="587"/>
    </location>
</feature>
<dbReference type="Gene3D" id="3.90.550.10">
    <property type="entry name" value="Spore Coat Polysaccharide Biosynthesis Protein SpsA, Chain A"/>
    <property type="match status" value="1"/>
</dbReference>
<gene>
    <name evidence="3" type="ORF">H8R10_07545</name>
</gene>
<dbReference type="PANTHER" id="PTHR43685">
    <property type="entry name" value="GLYCOSYLTRANSFERASE"/>
    <property type="match status" value="1"/>
</dbReference>
<keyword evidence="4" id="KW-1185">Reference proteome</keyword>
<dbReference type="SUPFAM" id="SSF53448">
    <property type="entry name" value="Nucleotide-diphospho-sugar transferases"/>
    <property type="match status" value="1"/>
</dbReference>
<keyword evidence="3" id="KW-0808">Transferase</keyword>
<feature type="transmembrane region" description="Helical" evidence="2">
    <location>
        <begin position="1060"/>
        <end position="1080"/>
    </location>
</feature>
<feature type="transmembrane region" description="Helical" evidence="2">
    <location>
        <begin position="759"/>
        <end position="778"/>
    </location>
</feature>
<dbReference type="EMBL" id="JACRUO010000002">
    <property type="protein sequence ID" value="MBD3690076.1"/>
    <property type="molecule type" value="Genomic_DNA"/>
</dbReference>
<sequence>MAPRQRAVSACAVIVTNGNTPFLPHAVASVRAQTVAPQRCAIVDVSPAHASHHLTPESVAAMTGGVYLIEAPEPTLGAALQRGWDALKPDDDFMWILHDDCAPAPDCLEHLIATVASDESIAIAGPKQCSWEDDSRLLEVGIVASPSGRRLDVIEAGEVDQGQWDRRVDVLAVGSAGMLLEVAAWRHLGGFDPHLGPFGDGWELGRRARLAGYRVVVAMSARVRHARAGLNGVRGKRVSARTRPARLAELATRPRPTPSPAAEIDDEDEDGPRDHVDLKRVPVLLAGNDVTREVMAGANRSASLRARRFAEAYSWAISAHPAAFIVVLLAIVFRAIGRGIRDIAAKSPSTAAIDIGVAVRIIAALDGIIAQRRAIRRVTTRSRHDLRPFQATGSDIRAHRAIIRKIRRDQALPEPLEPVAARERALYRRRSWRVCCALMVLVGICVAIAHDGWWSGYAGGAFATLPHSLGSLVDASGSAWVAGGDGSPGPARPLLLLLTILAAPWSLIGVSPSAWWESAVLLSPIIAVAAGWIGAGAWVRSLPMRSLIAAAWGLWPSLWGALYTGDAGVVALHLALPLLAWAVAAMTETAAPERYRGADGDVVIPARRAPLSGAGVAALALAWIGAIHPATAAGIACVGIVIGIVAAVHQHRRRILTRVLLAPVPALLLLAPSLLAAATSGGLVRYLWSVPAGSRDLPGPDTLSAALMLPVSSDVFTRAWGGAGTWWLWGMAALPILVTAWGVLALARPRRVWTTRCAWLGALACGVLIVVAPADAVVAPLQSLAGWCVLAAGAGWAGVGRGRLGRWCVVPAAVAAVALGLSAVAWVAMGTAIERGDGVPQASPRGQRIPPAAEIRQSSPTRARVLVLSQASGVTRAEIWRGSGAMLTDAADARQARPGPAASDLAAAIAALTLPGDADIADTLAEHAIDEVVVAHPGDEADLVAALDGIDGLTPVMRTSRLAAWRVDEDALDPAGPVARMVVVGDGERVSVGSRGVRAVAEILRASQPRTLVLAERAGHGWHARIDGIELAPVSRGWAQAFTIPAGVSGTLTVSYGPAWWPWWRAVVALSLVVAVLAAWPTRRRMRR</sequence>
<protein>
    <submittedName>
        <fullName evidence="3">Glycosyltransferase family 2 protein</fullName>
    </submittedName>
</protein>
<keyword evidence="2" id="KW-0812">Transmembrane</keyword>
<name>A0A8I0GD51_9ACTO</name>
<feature type="transmembrane region" description="Helical" evidence="2">
    <location>
        <begin position="660"/>
        <end position="688"/>
    </location>
</feature>
<feature type="transmembrane region" description="Helical" evidence="2">
    <location>
        <begin position="632"/>
        <end position="648"/>
    </location>
</feature>